<organism evidence="8">
    <name type="scientific">marine sediment metagenome</name>
    <dbReference type="NCBI Taxonomy" id="412755"/>
    <lineage>
        <taxon>unclassified sequences</taxon>
        <taxon>metagenomes</taxon>
        <taxon>ecological metagenomes</taxon>
    </lineage>
</organism>
<dbReference type="PANTHER" id="PTHR42933">
    <property type="entry name" value="SLR6095 PROTEIN"/>
    <property type="match status" value="1"/>
</dbReference>
<comment type="caution">
    <text evidence="8">The sequence shown here is derived from an EMBL/GenBank/DDBJ whole genome shotgun (WGS) entry which is preliminary data.</text>
</comment>
<dbReference type="Pfam" id="PF02384">
    <property type="entry name" value="N6_Mtase"/>
    <property type="match status" value="1"/>
</dbReference>
<dbReference type="GO" id="GO:0008170">
    <property type="term" value="F:N-methyltransferase activity"/>
    <property type="evidence" value="ECO:0007669"/>
    <property type="project" value="InterPro"/>
</dbReference>
<evidence type="ECO:0000256" key="1">
    <source>
        <dbReference type="ARBA" id="ARBA00011900"/>
    </source>
</evidence>
<evidence type="ECO:0000256" key="4">
    <source>
        <dbReference type="ARBA" id="ARBA00022691"/>
    </source>
</evidence>
<comment type="catalytic activity">
    <reaction evidence="6">
        <text>a 2'-deoxyadenosine in DNA + S-adenosyl-L-methionine = an N(6)-methyl-2'-deoxyadenosine in DNA + S-adenosyl-L-homocysteine + H(+)</text>
        <dbReference type="Rhea" id="RHEA:15197"/>
        <dbReference type="Rhea" id="RHEA-COMP:12418"/>
        <dbReference type="Rhea" id="RHEA-COMP:12419"/>
        <dbReference type="ChEBI" id="CHEBI:15378"/>
        <dbReference type="ChEBI" id="CHEBI:57856"/>
        <dbReference type="ChEBI" id="CHEBI:59789"/>
        <dbReference type="ChEBI" id="CHEBI:90615"/>
        <dbReference type="ChEBI" id="CHEBI:90616"/>
        <dbReference type="EC" id="2.1.1.72"/>
    </reaction>
</comment>
<keyword evidence="4" id="KW-0949">S-adenosyl-L-methionine</keyword>
<reference evidence="8" key="1">
    <citation type="journal article" date="2015" name="Nature">
        <title>Complex archaea that bridge the gap between prokaryotes and eukaryotes.</title>
        <authorList>
            <person name="Spang A."/>
            <person name="Saw J.H."/>
            <person name="Jorgensen S.L."/>
            <person name="Zaremba-Niedzwiedzka K."/>
            <person name="Martijn J."/>
            <person name="Lind A.E."/>
            <person name="van Eijk R."/>
            <person name="Schleper C."/>
            <person name="Guy L."/>
            <person name="Ettema T.J."/>
        </authorList>
    </citation>
    <scope>NUCLEOTIDE SEQUENCE</scope>
</reference>
<evidence type="ECO:0000256" key="3">
    <source>
        <dbReference type="ARBA" id="ARBA00022679"/>
    </source>
</evidence>
<keyword evidence="3" id="KW-0808">Transferase</keyword>
<feature type="domain" description="DNA methylase adenine-specific" evidence="7">
    <location>
        <begin position="112"/>
        <end position="416"/>
    </location>
</feature>
<accession>A0A0F9IZT3</accession>
<dbReference type="CDD" id="cd02440">
    <property type="entry name" value="AdoMet_MTases"/>
    <property type="match status" value="1"/>
</dbReference>
<name>A0A0F9IZT3_9ZZZZ</name>
<dbReference type="AlphaFoldDB" id="A0A0F9IZT3"/>
<dbReference type="InterPro" id="IPR029063">
    <property type="entry name" value="SAM-dependent_MTases_sf"/>
</dbReference>
<dbReference type="InterPro" id="IPR003356">
    <property type="entry name" value="DNA_methylase_A-5"/>
</dbReference>
<dbReference type="PRINTS" id="PR00507">
    <property type="entry name" value="N12N6MTFRASE"/>
</dbReference>
<dbReference type="GO" id="GO:0009307">
    <property type="term" value="P:DNA restriction-modification system"/>
    <property type="evidence" value="ECO:0007669"/>
    <property type="project" value="UniProtKB-KW"/>
</dbReference>
<evidence type="ECO:0000259" key="7">
    <source>
        <dbReference type="Pfam" id="PF02384"/>
    </source>
</evidence>
<dbReference type="EMBL" id="LAZR01011218">
    <property type="protein sequence ID" value="KKM62828.1"/>
    <property type="molecule type" value="Genomic_DNA"/>
</dbReference>
<evidence type="ECO:0000256" key="5">
    <source>
        <dbReference type="ARBA" id="ARBA00022747"/>
    </source>
</evidence>
<dbReference type="EC" id="2.1.1.72" evidence="1"/>
<evidence type="ECO:0000313" key="8">
    <source>
        <dbReference type="EMBL" id="KKM62828.1"/>
    </source>
</evidence>
<dbReference type="GO" id="GO:0032259">
    <property type="term" value="P:methylation"/>
    <property type="evidence" value="ECO:0007669"/>
    <property type="project" value="UniProtKB-KW"/>
</dbReference>
<dbReference type="InterPro" id="IPR051537">
    <property type="entry name" value="DNA_Adenine_Mtase"/>
</dbReference>
<proteinExistence type="predicted"/>
<gene>
    <name evidence="8" type="ORF">LCGC14_1517640</name>
</gene>
<evidence type="ECO:0000256" key="6">
    <source>
        <dbReference type="ARBA" id="ARBA00047942"/>
    </source>
</evidence>
<dbReference type="GO" id="GO:0009007">
    <property type="term" value="F:site-specific DNA-methyltransferase (adenine-specific) activity"/>
    <property type="evidence" value="ECO:0007669"/>
    <property type="project" value="UniProtKB-EC"/>
</dbReference>
<dbReference type="PANTHER" id="PTHR42933:SF3">
    <property type="entry name" value="TYPE I RESTRICTION ENZYME MJAVIII METHYLASE SUBUNIT"/>
    <property type="match status" value="1"/>
</dbReference>
<feature type="non-terminal residue" evidence="8">
    <location>
        <position position="501"/>
    </location>
</feature>
<sequence>MEKEQSSQKKKKKKPEMFELYRQPKVIKKMAELKSVGLNDSQISLELEKEFGLRPNQTIVKKIIQSYSIRGSEFLDKDKEISNLDKHNILYLVLKEFNSVNLHPDVIPNYKMGDIFEELIYRFSENAEAGDHFTPREVIRLMVNLLFSNGTNVLTKKGIITTILDPACGTGGMLSVSEKFIRKLNPDAQVEVFGQDFNDQSFAICKSDMLIKGHDASHIVFGDSFTEDGHQGSTFRYLLANPPFGVQWKRQEKFIKDEQKNEGFDGRFGPGFPKISDGSLLFLLHMISKMKEDNEGSRIAIVFNGSPLFSGDAGSGESEIRKWIIENDILEGIIALPEQMFYNTGIFTYVWILTNRKNENTENGPVRKGKVQLINATEFFAKMKKSQGDKRNYITEDQISEITQIYGAFKENENCKIFDNEDFGYSKITVERPLKLNFKISKERIEKIKEISTFQNLAKSRKKGAEGEKEIKEGKKLQDEILSMFSNQKPSKKTDITNFIK</sequence>
<dbReference type="GO" id="GO:0003677">
    <property type="term" value="F:DNA binding"/>
    <property type="evidence" value="ECO:0007669"/>
    <property type="project" value="InterPro"/>
</dbReference>
<protein>
    <recommendedName>
        <fullName evidence="1">site-specific DNA-methyltransferase (adenine-specific)</fullName>
        <ecNumber evidence="1">2.1.1.72</ecNumber>
    </recommendedName>
</protein>
<dbReference type="SUPFAM" id="SSF53335">
    <property type="entry name" value="S-adenosyl-L-methionine-dependent methyltransferases"/>
    <property type="match status" value="1"/>
</dbReference>
<keyword evidence="5" id="KW-0680">Restriction system</keyword>
<dbReference type="Gene3D" id="3.40.50.150">
    <property type="entry name" value="Vaccinia Virus protein VP39"/>
    <property type="match status" value="1"/>
</dbReference>
<evidence type="ECO:0000256" key="2">
    <source>
        <dbReference type="ARBA" id="ARBA00022603"/>
    </source>
</evidence>
<keyword evidence="2" id="KW-0489">Methyltransferase</keyword>